<organism evidence="2 3">
    <name type="scientific">Homoserinimonas hongtaonis</name>
    <dbReference type="NCBI Taxonomy" id="2079791"/>
    <lineage>
        <taxon>Bacteria</taxon>
        <taxon>Bacillati</taxon>
        <taxon>Actinomycetota</taxon>
        <taxon>Actinomycetes</taxon>
        <taxon>Micrococcales</taxon>
        <taxon>Microbacteriaceae</taxon>
        <taxon>Homoserinimonas</taxon>
    </lineage>
</organism>
<name>A0A2U1SYR3_9MICO</name>
<dbReference type="KEGG" id="salc:C2138_06830"/>
<evidence type="ECO:0000313" key="3">
    <source>
        <dbReference type="Proteomes" id="UP000244978"/>
    </source>
</evidence>
<dbReference type="EMBL" id="QEEX01000001">
    <property type="protein sequence ID" value="PWB96742.1"/>
    <property type="molecule type" value="Genomic_DNA"/>
</dbReference>
<feature type="coiled-coil region" evidence="1">
    <location>
        <begin position="46"/>
        <end position="73"/>
    </location>
</feature>
<evidence type="ECO:0000313" key="2">
    <source>
        <dbReference type="EMBL" id="PWB96742.1"/>
    </source>
</evidence>
<accession>A0A2U1SYR3</accession>
<sequence>MKNLVMLIVGVGIGFVAAHQINKTPEGRRFFEEVDSRVGEFTGAVVDGYRTREAELRAAVAEAEETIADLKRAQS</sequence>
<gene>
    <name evidence="2" type="ORF">DF220_01985</name>
</gene>
<protein>
    <submittedName>
        <fullName evidence="2">Uncharacterized protein</fullName>
    </submittedName>
</protein>
<keyword evidence="3" id="KW-1185">Reference proteome</keyword>
<proteinExistence type="predicted"/>
<evidence type="ECO:0000256" key="1">
    <source>
        <dbReference type="SAM" id="Coils"/>
    </source>
</evidence>
<dbReference type="AlphaFoldDB" id="A0A2U1SYR3"/>
<keyword evidence="1" id="KW-0175">Coiled coil</keyword>
<reference evidence="3" key="1">
    <citation type="submission" date="2018-04" db="EMBL/GenBank/DDBJ databases">
        <authorList>
            <person name="Liu S."/>
            <person name="Wang Z."/>
            <person name="Li J."/>
        </authorList>
    </citation>
    <scope>NUCLEOTIDE SEQUENCE [LARGE SCALE GENOMIC DNA]</scope>
    <source>
        <strain evidence="3">S1194</strain>
    </source>
</reference>
<dbReference type="Proteomes" id="UP000244978">
    <property type="component" value="Unassembled WGS sequence"/>
</dbReference>
<dbReference type="RefSeq" id="WP_108516558.1">
    <property type="nucleotide sequence ID" value="NZ_CP026951.1"/>
</dbReference>
<dbReference type="OrthoDB" id="5121327at2"/>
<comment type="caution">
    <text evidence="2">The sequence shown here is derived from an EMBL/GenBank/DDBJ whole genome shotgun (WGS) entry which is preliminary data.</text>
</comment>